<gene>
    <name evidence="1" type="ORF">S03H2_20961</name>
</gene>
<dbReference type="Gene3D" id="3.40.50.150">
    <property type="entry name" value="Vaccinia Virus protein VP39"/>
    <property type="match status" value="1"/>
</dbReference>
<dbReference type="Pfam" id="PF13489">
    <property type="entry name" value="Methyltransf_23"/>
    <property type="match status" value="1"/>
</dbReference>
<dbReference type="EMBL" id="BARU01011114">
    <property type="protein sequence ID" value="GAH41342.1"/>
    <property type="molecule type" value="Genomic_DNA"/>
</dbReference>
<dbReference type="PANTHER" id="PTHR43861">
    <property type="entry name" value="TRANS-ACONITATE 2-METHYLTRANSFERASE-RELATED"/>
    <property type="match status" value="1"/>
</dbReference>
<dbReference type="CDD" id="cd02440">
    <property type="entry name" value="AdoMet_MTases"/>
    <property type="match status" value="1"/>
</dbReference>
<organism evidence="1">
    <name type="scientific">marine sediment metagenome</name>
    <dbReference type="NCBI Taxonomy" id="412755"/>
    <lineage>
        <taxon>unclassified sequences</taxon>
        <taxon>metagenomes</taxon>
        <taxon>ecological metagenomes</taxon>
    </lineage>
</organism>
<reference evidence="1" key="1">
    <citation type="journal article" date="2014" name="Front. Microbiol.">
        <title>High frequency of phylogenetically diverse reductive dehalogenase-homologous genes in deep subseafloor sedimentary metagenomes.</title>
        <authorList>
            <person name="Kawai M."/>
            <person name="Futagami T."/>
            <person name="Toyoda A."/>
            <person name="Takaki Y."/>
            <person name="Nishi S."/>
            <person name="Hori S."/>
            <person name="Arai W."/>
            <person name="Tsubouchi T."/>
            <person name="Morono Y."/>
            <person name="Uchiyama I."/>
            <person name="Ito T."/>
            <person name="Fujiyama A."/>
            <person name="Inagaki F."/>
            <person name="Takami H."/>
        </authorList>
    </citation>
    <scope>NUCLEOTIDE SEQUENCE</scope>
    <source>
        <strain evidence="1">Expedition CK06-06</strain>
    </source>
</reference>
<dbReference type="AlphaFoldDB" id="X1F8R1"/>
<comment type="caution">
    <text evidence="1">The sequence shown here is derived from an EMBL/GenBank/DDBJ whole genome shotgun (WGS) entry which is preliminary data.</text>
</comment>
<dbReference type="SUPFAM" id="SSF53335">
    <property type="entry name" value="S-adenosyl-L-methionine-dependent methyltransferases"/>
    <property type="match status" value="1"/>
</dbReference>
<feature type="non-terminal residue" evidence="1">
    <location>
        <position position="1"/>
    </location>
</feature>
<evidence type="ECO:0008006" key="2">
    <source>
        <dbReference type="Google" id="ProtNLM"/>
    </source>
</evidence>
<dbReference type="InterPro" id="IPR029063">
    <property type="entry name" value="SAM-dependent_MTases_sf"/>
</dbReference>
<accession>X1F8R1</accession>
<sequence>ELARGPQVLDVGCGDGSLTKVLAEHFENVFGVDCSREKIRLAKETVPRGEFHESLFEEFETRDRFDSIIMINFLEHVEDPILCFEKARNLLKPEGRVIVFVPNALSLNRRIGKLMGLIESCYELTSKDLSVGHKRFYDRCSLIRDIEKSSLCIIEIGGIFLKPLSNKQMESWDEAIFDALYEISGELPDYCGLIYASAGVIQDD</sequence>
<name>X1F8R1_9ZZZZ</name>
<proteinExistence type="predicted"/>
<protein>
    <recommendedName>
        <fullName evidence="2">Methyltransferase type 11 domain-containing protein</fullName>
    </recommendedName>
</protein>
<evidence type="ECO:0000313" key="1">
    <source>
        <dbReference type="EMBL" id="GAH41342.1"/>
    </source>
</evidence>